<name>A0A8B6HAW6_MYTGA</name>
<dbReference type="InterPro" id="IPR029058">
    <property type="entry name" value="AB_hydrolase_fold"/>
</dbReference>
<keyword evidence="7" id="KW-0378">Hydrolase</keyword>
<dbReference type="AlphaFoldDB" id="A0A8B6HAW6"/>
<feature type="chain" id="PRO_5032981299" evidence="5">
    <location>
        <begin position="17"/>
        <end position="356"/>
    </location>
</feature>
<dbReference type="InterPro" id="IPR013818">
    <property type="entry name" value="Lipase"/>
</dbReference>
<keyword evidence="8" id="KW-1185">Reference proteome</keyword>
<dbReference type="GO" id="GO:0016042">
    <property type="term" value="P:lipid catabolic process"/>
    <property type="evidence" value="ECO:0007669"/>
    <property type="project" value="TreeGrafter"/>
</dbReference>
<dbReference type="Pfam" id="PF00151">
    <property type="entry name" value="Lipase"/>
    <property type="match status" value="1"/>
</dbReference>
<dbReference type="GO" id="GO:0004806">
    <property type="term" value="F:triacylglycerol lipase activity"/>
    <property type="evidence" value="ECO:0007669"/>
    <property type="project" value="UniProtKB-EC"/>
</dbReference>
<comment type="similarity">
    <text evidence="2 4">Belongs to the AB hydrolase superfamily. Lipase family.</text>
</comment>
<feature type="domain" description="Lipase" evidence="6">
    <location>
        <begin position="31"/>
        <end position="339"/>
    </location>
</feature>
<evidence type="ECO:0000256" key="5">
    <source>
        <dbReference type="SAM" id="SignalP"/>
    </source>
</evidence>
<dbReference type="GO" id="GO:0005615">
    <property type="term" value="C:extracellular space"/>
    <property type="evidence" value="ECO:0007669"/>
    <property type="project" value="TreeGrafter"/>
</dbReference>
<accession>A0A8B6HAW6</accession>
<gene>
    <name evidence="7" type="ORF">MGAL_10B062658</name>
</gene>
<evidence type="ECO:0000259" key="6">
    <source>
        <dbReference type="Pfam" id="PF00151"/>
    </source>
</evidence>
<evidence type="ECO:0000256" key="2">
    <source>
        <dbReference type="ARBA" id="ARBA00010701"/>
    </source>
</evidence>
<dbReference type="SUPFAM" id="SSF53474">
    <property type="entry name" value="alpha/beta-Hydrolases"/>
    <property type="match status" value="1"/>
</dbReference>
<feature type="signal peptide" evidence="5">
    <location>
        <begin position="1"/>
        <end position="16"/>
    </location>
</feature>
<keyword evidence="5" id="KW-0732">Signal</keyword>
<comment type="caution">
    <text evidence="7">The sequence shown here is derived from an EMBL/GenBank/DDBJ whole genome shotgun (WGS) entry which is preliminary data.</text>
</comment>
<reference evidence="7" key="1">
    <citation type="submission" date="2018-11" db="EMBL/GenBank/DDBJ databases">
        <authorList>
            <person name="Alioto T."/>
            <person name="Alioto T."/>
        </authorList>
    </citation>
    <scope>NUCLEOTIDE SEQUENCE</scope>
</reference>
<evidence type="ECO:0000256" key="4">
    <source>
        <dbReference type="RuleBase" id="RU004262"/>
    </source>
</evidence>
<dbReference type="PANTHER" id="PTHR11610">
    <property type="entry name" value="LIPASE"/>
    <property type="match status" value="1"/>
</dbReference>
<keyword evidence="3" id="KW-0964">Secreted</keyword>
<protein>
    <submittedName>
        <fullName evidence="7">Pancreatic lipase-related protein 1</fullName>
        <ecNumber evidence="7">3.1.1.3</ecNumber>
    </submittedName>
</protein>
<dbReference type="PANTHER" id="PTHR11610:SF173">
    <property type="entry name" value="LIPASE DOMAIN-CONTAINING PROTEIN-RELATED"/>
    <property type="match status" value="1"/>
</dbReference>
<dbReference type="Gene3D" id="3.40.50.1820">
    <property type="entry name" value="alpha/beta hydrolase"/>
    <property type="match status" value="1"/>
</dbReference>
<dbReference type="PRINTS" id="PR00821">
    <property type="entry name" value="TAGLIPASE"/>
</dbReference>
<organism evidence="7 8">
    <name type="scientific">Mytilus galloprovincialis</name>
    <name type="common">Mediterranean mussel</name>
    <dbReference type="NCBI Taxonomy" id="29158"/>
    <lineage>
        <taxon>Eukaryota</taxon>
        <taxon>Metazoa</taxon>
        <taxon>Spiralia</taxon>
        <taxon>Lophotrochozoa</taxon>
        <taxon>Mollusca</taxon>
        <taxon>Bivalvia</taxon>
        <taxon>Autobranchia</taxon>
        <taxon>Pteriomorphia</taxon>
        <taxon>Mytilida</taxon>
        <taxon>Mytiloidea</taxon>
        <taxon>Mytilidae</taxon>
        <taxon>Mytilinae</taxon>
        <taxon>Mytilus</taxon>
    </lineage>
</organism>
<dbReference type="Proteomes" id="UP000596742">
    <property type="component" value="Unassembled WGS sequence"/>
</dbReference>
<evidence type="ECO:0000256" key="3">
    <source>
        <dbReference type="ARBA" id="ARBA00022525"/>
    </source>
</evidence>
<dbReference type="EMBL" id="UYJE01009752">
    <property type="protein sequence ID" value="VDI76448.1"/>
    <property type="molecule type" value="Genomic_DNA"/>
</dbReference>
<evidence type="ECO:0000313" key="7">
    <source>
        <dbReference type="EMBL" id="VDI76448.1"/>
    </source>
</evidence>
<comment type="subcellular location">
    <subcellularLocation>
        <location evidence="1">Secreted</location>
    </subcellularLocation>
</comment>
<proteinExistence type="inferred from homology"/>
<dbReference type="InterPro" id="IPR000734">
    <property type="entry name" value="TAG_lipase"/>
</dbReference>
<dbReference type="InterPro" id="IPR033906">
    <property type="entry name" value="Lipase_N"/>
</dbReference>
<evidence type="ECO:0000313" key="8">
    <source>
        <dbReference type="Proteomes" id="UP000596742"/>
    </source>
</evidence>
<sequence length="356" mass="39852">MFHQLILFGLLGLVSASGWFNEYFWWLGERQVCYDGYGCFSTDHPFSNTEGHLPESPEYLDVKILLYTRQNRRQAIDVTKNVGETFNPHKDTKIIIHGYFNTIEERWVPEMKDAFLEKGDFNVIILNWERAAGRFVYLQSVANSRLVAAITAKYIKDLQKVHNIDASTIHIIGFSLGAHLAGYVGNAVDGLGRITGLDPAGPQFEGLHIAVRLDSSDASFVDVIHTDADQLFNADMSPGFGTKQAMGHADFYVNGGSDQPGCANNMNQHLLQILKGNFNYRQNFGCSHMRSLHIFTESINSNCTFRSYPCALENLQSEKCSTCGEHGCNNMGYNAKSNRNGTYLTMTRAARPFCIS</sequence>
<evidence type="ECO:0000256" key="1">
    <source>
        <dbReference type="ARBA" id="ARBA00004613"/>
    </source>
</evidence>
<dbReference type="EC" id="3.1.1.3" evidence="7"/>
<dbReference type="OrthoDB" id="199913at2759"/>
<dbReference type="CDD" id="cd00707">
    <property type="entry name" value="Pancreat_lipase_like"/>
    <property type="match status" value="1"/>
</dbReference>